<evidence type="ECO:0000256" key="7">
    <source>
        <dbReference type="ARBA" id="ARBA00022692"/>
    </source>
</evidence>
<dbReference type="NCBIfam" id="TIGR01494">
    <property type="entry name" value="ATPase_P-type"/>
    <property type="match status" value="3"/>
</dbReference>
<dbReference type="PRINTS" id="PR00119">
    <property type="entry name" value="CATATPASE"/>
</dbReference>
<dbReference type="InterPro" id="IPR001757">
    <property type="entry name" value="P_typ_ATPase"/>
</dbReference>
<dbReference type="PRINTS" id="PR00120">
    <property type="entry name" value="HATPASE"/>
</dbReference>
<name>A0A348ANJ7_9FIRM</name>
<dbReference type="Pfam" id="PF00689">
    <property type="entry name" value="Cation_ATPase_C"/>
    <property type="match status" value="1"/>
</dbReference>
<feature type="transmembrane region" description="Helical" evidence="16">
    <location>
        <begin position="1636"/>
        <end position="1656"/>
    </location>
</feature>
<evidence type="ECO:0000256" key="14">
    <source>
        <dbReference type="ARBA" id="ARBA00023136"/>
    </source>
</evidence>
<dbReference type="Pfam" id="PF00690">
    <property type="entry name" value="Cation_ATPase_N"/>
    <property type="match status" value="1"/>
</dbReference>
<protein>
    <recommendedName>
        <fullName evidence="4">P-type Ca(2+) transporter</fullName>
        <ecNumber evidence="4">7.2.2.10</ecNumber>
    </recommendedName>
</protein>
<dbReference type="PROSITE" id="PS00154">
    <property type="entry name" value="ATPASE_E1_E2"/>
    <property type="match status" value="2"/>
</dbReference>
<dbReference type="InterPro" id="IPR006068">
    <property type="entry name" value="ATPase_P-typ_cation-transptr_C"/>
</dbReference>
<keyword evidence="5" id="KW-1003">Cell membrane</keyword>
<feature type="transmembrane region" description="Helical" evidence="16">
    <location>
        <begin position="1735"/>
        <end position="1754"/>
    </location>
</feature>
<keyword evidence="11" id="KW-0460">Magnesium</keyword>
<dbReference type="PANTHER" id="PTHR42861">
    <property type="entry name" value="CALCIUM-TRANSPORTING ATPASE"/>
    <property type="match status" value="1"/>
</dbReference>
<comment type="similarity">
    <text evidence="3">Belongs to the cation transport ATPase (P-type) (TC 3.A.3) family. Type IB subfamily.</text>
</comment>
<dbReference type="GO" id="GO:0005524">
    <property type="term" value="F:ATP binding"/>
    <property type="evidence" value="ECO:0007669"/>
    <property type="project" value="UniProtKB-KW"/>
</dbReference>
<evidence type="ECO:0000256" key="3">
    <source>
        <dbReference type="ARBA" id="ARBA00006024"/>
    </source>
</evidence>
<dbReference type="GO" id="GO:0005886">
    <property type="term" value="C:plasma membrane"/>
    <property type="evidence" value="ECO:0007669"/>
    <property type="project" value="UniProtKB-SubCell"/>
</dbReference>
<evidence type="ECO:0000256" key="15">
    <source>
        <dbReference type="ARBA" id="ARBA00048694"/>
    </source>
</evidence>
<evidence type="ECO:0000256" key="13">
    <source>
        <dbReference type="ARBA" id="ARBA00022989"/>
    </source>
</evidence>
<evidence type="ECO:0000256" key="10">
    <source>
        <dbReference type="ARBA" id="ARBA00022840"/>
    </source>
</evidence>
<sequence length="1777" mass="190731">MQSCLSVVEPVCLLPGRIRVSVSGLYRNPVFAKELTRQLSQTAGVKIVSASPLTGRTLVVFDESAISFPAIKREMEKIGRFFIPIPPLAPKQQCGHTTQAAAMPTADRVKNIAKGILSVPVIYAAATGGVLAALIGKRALLGVSPLARSQKIFNLAALTTIVAGYPVLKDGLSHLAKKKQINSDLIIFLATLILLAMRESLTGLSVLWIVHLSNLFQYVMQARSRASIEAILAGKQQSARVFVNGKSRLISAQNVKAGDVVVVHSGERISVDGRVSGGKATVTQAAVTGEYYPVAKRVGDDVFAGAMVEAGSIKIQTEKAGQDTAIYDVIRMVQRSGSLRASGLSGEVYSAKIVPWTIAIAVGIFLLTRDFNRSLAILLAGCPATVVLARQSALGTAVARAARHGIFVKDARHLETAGLADTVLFDKTGTLTSAKPQVAELVPCTKTMSAEDLLIMAASAEKATSHPLARMLVEEAKTRNLSLRPADENHLVVGRGVRATIDGKEILVGNEQFMVEEKIDMRQIKARAARMRHLGNSVLYVAVARKLAGIISISDTIRAESREAVENLRVVGIEQIGLLTGDTIHSAETVAKQLGLSEHWSGMLPEDKVNLVKDMKANGHRIMMVGDGVNDSPAMAAADTGVALGAGGTDWAIKSAGIVLSSDDPRKIAETIQISNHTMEIMRQNMSLAVGLNVIGIALAVSRFISPVTAAILQNISTVAVICNSARLLSGSTKSSLAEAKVFPIKSHYSSSKISKINNVNNSNNSNNVNNVNIVTEDAKNKSRRFESSPSGAMTTKQIDLQRFANDKPEMAVSKHKNNLVYFRSKCDAANYFPLVTNQAQVHDDHWHSMPLESVCERFETLPRIGLTGNESSRRRQIYGTNLLAEGEKESFWQLFKNQFKDFMVQVLLGAVGISFFLGKGKDALLTLAILMANAWLGAAQEKQAEKSMDALQKMTAPQARVIRDGCITKINAQDLVPGDILVLEAGDRIPADARLLTTIHFEAEEASLTGETVSAKKNYRFTGPAALTLGDRKNMVYMGTSVSRGRGTAVVVATGMNTEMGKIASLIQQHSNEATPLQRRLEELGRYLVYGCLAVSGIVFIAGLMRGLPLIQMLQTAASLAVAAIPEGLTAIVVIALAMGVKRMTKRNIIVRQLSSIETLGCASVICSDKTGTLTKNEMTVRSIYSGGRQWRISGEGYEPQGEFIQNGQTVDTNSITADESLARTLVAGALCNNAKLCQQVKHSRIVSLDDRRAGGWSMAGDPTEGALVVAAAKAGIWCHDLEKMYKREKEIPFEPERRMMSVVCSKMEKSAELEKESKILYTKGAPDTVLSACTHYLLPDGDIIPLGDEERERILRANEQMTGEALRVLATAFRPFSSDAEDNVENLEQGLVFCGLVGMIDPPRPEVLPAIAKCHRAGIKVVMITGDHPNTAKAIAKELGIFDSDNRIVLGREIDQMSDAELAAVTGNATVFARTSPHHKLKIVKAFKDKGFVVAMTGDGVNDAPAVKAADIGIAMGITGTDVTKEAASMTLADDNFATIVKAIEEGRSIYANIRKSIRYLVATNVGEVVMMLLAVLLGLPLPLLPLQLLWINLVGDGLPAVALVNDPPSKDIMNHPPRSADDSVLAGGLGRKVLTRGVLIGVASLGLYAWKLMSSGNVTVARTMVLAQLAISQFMHIFDCRMEKQAGKVGLLSNLPLVAAVALSMAMVIGAIHIPGLQPIFTTVPLYWTEWLLALGVAAFTSLLDIAAVRITEKAIPDSSKPIVPCVPAPMPSV</sequence>
<evidence type="ECO:0000256" key="6">
    <source>
        <dbReference type="ARBA" id="ARBA00022568"/>
    </source>
</evidence>
<dbReference type="Gene3D" id="1.20.1110.10">
    <property type="entry name" value="Calcium-transporting ATPase, transmembrane domain"/>
    <property type="match status" value="1"/>
</dbReference>
<feature type="transmembrane region" description="Helical" evidence="16">
    <location>
        <begin position="900"/>
        <end position="918"/>
    </location>
</feature>
<dbReference type="EC" id="7.2.2.10" evidence="4"/>
<dbReference type="Gene3D" id="3.40.50.1000">
    <property type="entry name" value="HAD superfamily/HAD-like"/>
    <property type="match status" value="2"/>
</dbReference>
<dbReference type="FunFam" id="3.40.50.1000:FF:000028">
    <property type="entry name" value="Calcium-transporting P-type ATPase, putative"/>
    <property type="match status" value="1"/>
</dbReference>
<feature type="transmembrane region" description="Helical" evidence="16">
    <location>
        <begin position="1088"/>
        <end position="1106"/>
    </location>
</feature>
<dbReference type="FunFam" id="2.70.150.10:FF:000016">
    <property type="entry name" value="Calcium-transporting P-type ATPase putative"/>
    <property type="match status" value="1"/>
</dbReference>
<dbReference type="InterPro" id="IPR036412">
    <property type="entry name" value="HAD-like_sf"/>
</dbReference>
<organism evidence="18 19">
    <name type="scientific">Methylomusa anaerophila</name>
    <dbReference type="NCBI Taxonomy" id="1930071"/>
    <lineage>
        <taxon>Bacteria</taxon>
        <taxon>Bacillati</taxon>
        <taxon>Bacillota</taxon>
        <taxon>Negativicutes</taxon>
        <taxon>Selenomonadales</taxon>
        <taxon>Sporomusaceae</taxon>
        <taxon>Methylomusa</taxon>
    </lineage>
</organism>
<proteinExistence type="inferred from homology"/>
<dbReference type="GO" id="GO:0140352">
    <property type="term" value="P:export from cell"/>
    <property type="evidence" value="ECO:0007669"/>
    <property type="project" value="UniProtKB-ARBA"/>
</dbReference>
<dbReference type="InterPro" id="IPR023299">
    <property type="entry name" value="ATPase_P-typ_cyto_dom_N"/>
</dbReference>
<evidence type="ECO:0000256" key="5">
    <source>
        <dbReference type="ARBA" id="ARBA00022475"/>
    </source>
</evidence>
<dbReference type="Pfam" id="PF13246">
    <property type="entry name" value="Cation_ATPase"/>
    <property type="match status" value="1"/>
</dbReference>
<feature type="transmembrane region" description="Helical" evidence="16">
    <location>
        <begin position="1560"/>
        <end position="1584"/>
    </location>
</feature>
<keyword evidence="6" id="KW-0106">Calcium</keyword>
<feature type="transmembrane region" description="Helical" evidence="16">
    <location>
        <begin position="1118"/>
        <end position="1140"/>
    </location>
</feature>
<dbReference type="InterPro" id="IPR018303">
    <property type="entry name" value="ATPase_P-typ_P_site"/>
</dbReference>
<keyword evidence="18" id="KW-0378">Hydrolase</keyword>
<evidence type="ECO:0000259" key="17">
    <source>
        <dbReference type="SMART" id="SM00831"/>
    </source>
</evidence>
<reference evidence="18 19" key="1">
    <citation type="journal article" date="2018" name="Int. J. Syst. Evol. Microbiol.">
        <title>Methylomusa anaerophila gen. nov., sp. nov., an anaerobic methanol-utilizing bacterium isolated from a microbial fuel cell.</title>
        <authorList>
            <person name="Amano N."/>
            <person name="Yamamuro A."/>
            <person name="Miyahara M."/>
            <person name="Kouzuma A."/>
            <person name="Abe T."/>
            <person name="Watanabe K."/>
        </authorList>
    </citation>
    <scope>NUCLEOTIDE SEQUENCE [LARGE SCALE GENOMIC DNA]</scope>
    <source>
        <strain evidence="18 19">MMFC1</strain>
    </source>
</reference>
<keyword evidence="6" id="KW-0813">Transport</keyword>
<dbReference type="SFLD" id="SFLDG00002">
    <property type="entry name" value="C1.7:_P-type_atpase_like"/>
    <property type="match status" value="2"/>
</dbReference>
<dbReference type="InterPro" id="IPR008250">
    <property type="entry name" value="ATPase_P-typ_transduc_dom_A_sf"/>
</dbReference>
<dbReference type="Pfam" id="PF00122">
    <property type="entry name" value="E1-E2_ATPase"/>
    <property type="match status" value="2"/>
</dbReference>
<evidence type="ECO:0000256" key="1">
    <source>
        <dbReference type="ARBA" id="ARBA00004651"/>
    </source>
</evidence>
<dbReference type="RefSeq" id="WP_126309584.1">
    <property type="nucleotide sequence ID" value="NZ_AP018449.1"/>
</dbReference>
<feature type="transmembrane region" description="Helical" evidence="16">
    <location>
        <begin position="1693"/>
        <end position="1715"/>
    </location>
</feature>
<gene>
    <name evidence="18" type="primary">yloB_1</name>
    <name evidence="18" type="ORF">MAMMFC1_03340</name>
</gene>
<dbReference type="OrthoDB" id="9760802at2"/>
<dbReference type="InterPro" id="IPR004014">
    <property type="entry name" value="ATPase_P-typ_cation-transptr_N"/>
</dbReference>
<dbReference type="SMART" id="SM00831">
    <property type="entry name" value="Cation_ATPase_N"/>
    <property type="match status" value="1"/>
</dbReference>
<dbReference type="Gene3D" id="2.70.150.10">
    <property type="entry name" value="Calcium-transporting ATPase, cytoplasmic transduction domain A"/>
    <property type="match status" value="2"/>
</dbReference>
<evidence type="ECO:0000256" key="16">
    <source>
        <dbReference type="SAM" id="Phobius"/>
    </source>
</evidence>
<keyword evidence="14 16" id="KW-0472">Membrane</keyword>
<feature type="transmembrane region" description="Helical" evidence="16">
    <location>
        <begin position="116"/>
        <end position="140"/>
    </location>
</feature>
<dbReference type="SUPFAM" id="SSF56784">
    <property type="entry name" value="HAD-like"/>
    <property type="match status" value="2"/>
</dbReference>
<evidence type="ECO:0000256" key="12">
    <source>
        <dbReference type="ARBA" id="ARBA00022967"/>
    </source>
</evidence>
<keyword evidence="10" id="KW-0067">ATP-binding</keyword>
<keyword evidence="12" id="KW-1278">Translocase</keyword>
<dbReference type="KEGG" id="mana:MAMMFC1_03340"/>
<comment type="catalytic activity">
    <reaction evidence="15">
        <text>Ca(2+)(in) + ATP + H2O = Ca(2+)(out) + ADP + phosphate + H(+)</text>
        <dbReference type="Rhea" id="RHEA:18105"/>
        <dbReference type="ChEBI" id="CHEBI:15377"/>
        <dbReference type="ChEBI" id="CHEBI:15378"/>
        <dbReference type="ChEBI" id="CHEBI:29108"/>
        <dbReference type="ChEBI" id="CHEBI:30616"/>
        <dbReference type="ChEBI" id="CHEBI:43474"/>
        <dbReference type="ChEBI" id="CHEBI:456216"/>
        <dbReference type="EC" id="7.2.2.10"/>
    </reaction>
</comment>
<dbReference type="SUPFAM" id="SSF81653">
    <property type="entry name" value="Calcium ATPase, transduction domain A"/>
    <property type="match status" value="2"/>
</dbReference>
<dbReference type="InterPro" id="IPR059000">
    <property type="entry name" value="ATPase_P-type_domA"/>
</dbReference>
<keyword evidence="19" id="KW-1185">Reference proteome</keyword>
<feature type="transmembrane region" description="Helical" evidence="16">
    <location>
        <begin position="152"/>
        <end position="168"/>
    </location>
</feature>
<dbReference type="InterPro" id="IPR023214">
    <property type="entry name" value="HAD_sf"/>
</dbReference>
<evidence type="ECO:0000256" key="4">
    <source>
        <dbReference type="ARBA" id="ARBA00012790"/>
    </source>
</evidence>
<dbReference type="SUPFAM" id="SSF81660">
    <property type="entry name" value="Metal cation-transporting ATPase, ATP-binding domain N"/>
    <property type="match status" value="1"/>
</dbReference>
<keyword evidence="7 16" id="KW-0812">Transmembrane</keyword>
<evidence type="ECO:0000256" key="8">
    <source>
        <dbReference type="ARBA" id="ARBA00022723"/>
    </source>
</evidence>
<dbReference type="SUPFAM" id="SSF81665">
    <property type="entry name" value="Calcium ATPase, transmembrane domain M"/>
    <property type="match status" value="2"/>
</dbReference>
<evidence type="ECO:0000256" key="2">
    <source>
        <dbReference type="ARBA" id="ARBA00005675"/>
    </source>
</evidence>
<dbReference type="SFLD" id="SFLDF00027">
    <property type="entry name" value="p-type_atpase"/>
    <property type="match status" value="2"/>
</dbReference>
<dbReference type="GO" id="GO:0005388">
    <property type="term" value="F:P-type calcium transporter activity"/>
    <property type="evidence" value="ECO:0007669"/>
    <property type="project" value="UniProtKB-EC"/>
</dbReference>
<comment type="subcellular location">
    <subcellularLocation>
        <location evidence="1">Cell membrane</location>
        <topology evidence="1">Multi-pass membrane protein</topology>
    </subcellularLocation>
</comment>
<dbReference type="Gene3D" id="3.40.1110.10">
    <property type="entry name" value="Calcium-transporting ATPase, cytoplasmic domain N"/>
    <property type="match status" value="2"/>
</dbReference>
<feature type="domain" description="Cation-transporting P-type ATPase N-terminal" evidence="17">
    <location>
        <begin position="846"/>
        <end position="920"/>
    </location>
</feature>
<evidence type="ECO:0000313" key="19">
    <source>
        <dbReference type="Proteomes" id="UP000276437"/>
    </source>
</evidence>
<dbReference type="EMBL" id="AP018449">
    <property type="protein sequence ID" value="BBB92645.1"/>
    <property type="molecule type" value="Genomic_DNA"/>
</dbReference>
<keyword evidence="13 16" id="KW-1133">Transmembrane helix</keyword>
<keyword evidence="6" id="KW-0109">Calcium transport</keyword>
<dbReference type="InterPro" id="IPR027256">
    <property type="entry name" value="P-typ_ATPase_IB"/>
</dbReference>
<accession>A0A348ANJ7</accession>
<keyword evidence="6" id="KW-0406">Ion transport</keyword>
<evidence type="ECO:0000256" key="11">
    <source>
        <dbReference type="ARBA" id="ARBA00022842"/>
    </source>
</evidence>
<dbReference type="InterPro" id="IPR023298">
    <property type="entry name" value="ATPase_P-typ_TM_dom_sf"/>
</dbReference>
<dbReference type="FunFam" id="1.20.1110.10:FF:000065">
    <property type="entry name" value="Sarcoplasmic/endoplasmic reticulum calcium ATPase 1"/>
    <property type="match status" value="1"/>
</dbReference>
<dbReference type="NCBIfam" id="TIGR01525">
    <property type="entry name" value="ATPase-IB_hvy"/>
    <property type="match status" value="1"/>
</dbReference>
<dbReference type="Pfam" id="PF00702">
    <property type="entry name" value="Hydrolase"/>
    <property type="match status" value="1"/>
</dbReference>
<keyword evidence="8" id="KW-0479">Metal-binding</keyword>
<dbReference type="GO" id="GO:0016887">
    <property type="term" value="F:ATP hydrolysis activity"/>
    <property type="evidence" value="ECO:0007669"/>
    <property type="project" value="InterPro"/>
</dbReference>
<evidence type="ECO:0000313" key="18">
    <source>
        <dbReference type="EMBL" id="BBB92645.1"/>
    </source>
</evidence>
<dbReference type="GO" id="GO:0046872">
    <property type="term" value="F:metal ion binding"/>
    <property type="evidence" value="ECO:0007669"/>
    <property type="project" value="UniProtKB-KW"/>
</dbReference>
<comment type="similarity">
    <text evidence="2">Belongs to the cation transport ATPase (P-type) (TC 3.A.3) family. Type IIA subfamily.</text>
</comment>
<dbReference type="SFLD" id="SFLDS00003">
    <property type="entry name" value="Haloacid_Dehalogenase"/>
    <property type="match status" value="2"/>
</dbReference>
<dbReference type="InterPro" id="IPR044492">
    <property type="entry name" value="P_typ_ATPase_HD_dom"/>
</dbReference>
<keyword evidence="9" id="KW-0547">Nucleotide-binding</keyword>
<evidence type="ECO:0000256" key="9">
    <source>
        <dbReference type="ARBA" id="ARBA00022741"/>
    </source>
</evidence>
<dbReference type="Proteomes" id="UP000276437">
    <property type="component" value="Chromosome"/>
</dbReference>